<reference evidence="2 3" key="2">
    <citation type="submission" date="2015-05" db="EMBL/GenBank/DDBJ databases">
        <authorList>
            <person name="Morales-Cruz A."/>
            <person name="Amrine K.C."/>
            <person name="Cantu D."/>
        </authorList>
    </citation>
    <scope>NUCLEOTIDE SEQUENCE [LARGE SCALE GENOMIC DNA]</scope>
    <source>
        <strain evidence="2">UCRPC4</strain>
    </source>
</reference>
<sequence length="442" mass="48564">MSDLATKATSALKSTLGGSSTSANQPTSNTSSTGDDSSNTKDPSKKIPADYHNAWHGAPGDDGDRDHGIDPSTSVHPQKGSARAPEFLEDVAQRTKDKTGDSGETGGADTQQRQKTIPTFQPTSSSELDAILLEVRNKIFLPEIVNSTVRKLIYRPARQQILLNEPGVTQSLSDGTEIQVMPLGIHDRPKKHQTLFKILELMIQTGQWENLPTLLEGLKLSKQHPEKTDWFPKLIRKASEVGQFDIILKCAQNGEKTGVLFTNPDVVREIIPALHNAAVSAEWKGEDLDRINTLVENLVSIIYSTASTHKLRTGQDVDYRKSPEVLGLILELAVAKAQTVHGGKDTDGKVLNYVQKLDVLWPFGDYTVNEKHPSQTLSWLVPMWNAVRQALAIESVAKSPAGLSLKEKFQDLDRIVQEAKEKCAAEAKGKPRRGLKMYNAVV</sequence>
<dbReference type="OrthoDB" id="5405126at2759"/>
<evidence type="ECO:0000313" key="2">
    <source>
        <dbReference type="EMBL" id="KKY18364.1"/>
    </source>
</evidence>
<comment type="caution">
    <text evidence="2">The sequence shown here is derived from an EMBL/GenBank/DDBJ whole genome shotgun (WGS) entry which is preliminary data.</text>
</comment>
<name>A0A0G2E6W8_PHACM</name>
<organism evidence="2 3">
    <name type="scientific">Phaeomoniella chlamydospora</name>
    <name type="common">Phaeoacremonium chlamydosporum</name>
    <dbReference type="NCBI Taxonomy" id="158046"/>
    <lineage>
        <taxon>Eukaryota</taxon>
        <taxon>Fungi</taxon>
        <taxon>Dikarya</taxon>
        <taxon>Ascomycota</taxon>
        <taxon>Pezizomycotina</taxon>
        <taxon>Eurotiomycetes</taxon>
        <taxon>Chaetothyriomycetidae</taxon>
        <taxon>Phaeomoniellales</taxon>
        <taxon>Phaeomoniellaceae</taxon>
        <taxon>Phaeomoniella</taxon>
    </lineage>
</organism>
<accession>A0A0G2E6W8</accession>
<dbReference type="Proteomes" id="UP000053317">
    <property type="component" value="Unassembled WGS sequence"/>
</dbReference>
<feature type="region of interest" description="Disordered" evidence="1">
    <location>
        <begin position="1"/>
        <end position="121"/>
    </location>
</feature>
<evidence type="ECO:0000313" key="3">
    <source>
        <dbReference type="Proteomes" id="UP000053317"/>
    </source>
</evidence>
<proteinExistence type="predicted"/>
<keyword evidence="3" id="KW-1185">Reference proteome</keyword>
<feature type="compositionally biased region" description="Basic and acidic residues" evidence="1">
    <location>
        <begin position="38"/>
        <end position="49"/>
    </location>
</feature>
<gene>
    <name evidence="2" type="ORF">UCRPC4_g04981</name>
</gene>
<evidence type="ECO:0000256" key="1">
    <source>
        <dbReference type="SAM" id="MobiDB-lite"/>
    </source>
</evidence>
<dbReference type="AlphaFoldDB" id="A0A0G2E6W8"/>
<protein>
    <submittedName>
        <fullName evidence="2">Uncharacterized protein</fullName>
    </submittedName>
</protein>
<reference evidence="2 3" key="1">
    <citation type="submission" date="2015-05" db="EMBL/GenBank/DDBJ databases">
        <title>Distinctive expansion of gene families associated with plant cell wall degradation and secondary metabolism in the genomes of grapevine trunk pathogens.</title>
        <authorList>
            <person name="Lawrence D.P."/>
            <person name="Travadon R."/>
            <person name="Rolshausen P.E."/>
            <person name="Baumgartner K."/>
        </authorList>
    </citation>
    <scope>NUCLEOTIDE SEQUENCE [LARGE SCALE GENOMIC DNA]</scope>
    <source>
        <strain evidence="2">UCRPC4</strain>
    </source>
</reference>
<feature type="compositionally biased region" description="Low complexity" evidence="1">
    <location>
        <begin position="27"/>
        <end position="37"/>
    </location>
</feature>
<feature type="compositionally biased region" description="Basic and acidic residues" evidence="1">
    <location>
        <begin position="91"/>
        <end position="101"/>
    </location>
</feature>
<feature type="compositionally biased region" description="Polar residues" evidence="1">
    <location>
        <begin position="7"/>
        <end position="26"/>
    </location>
</feature>
<dbReference type="EMBL" id="LCWF01000124">
    <property type="protein sequence ID" value="KKY18364.1"/>
    <property type="molecule type" value="Genomic_DNA"/>
</dbReference>
<feature type="compositionally biased region" description="Polar residues" evidence="1">
    <location>
        <begin position="108"/>
        <end position="121"/>
    </location>
</feature>